<gene>
    <name evidence="1" type="ORF">DI549_13365</name>
</gene>
<evidence type="ECO:0000313" key="2">
    <source>
        <dbReference type="Proteomes" id="UP000248887"/>
    </source>
</evidence>
<organism evidence="1 2">
    <name type="scientific">Ancylobacter novellus</name>
    <name type="common">Thiobacillus novellus</name>
    <dbReference type="NCBI Taxonomy" id="921"/>
    <lineage>
        <taxon>Bacteria</taxon>
        <taxon>Pseudomonadati</taxon>
        <taxon>Pseudomonadota</taxon>
        <taxon>Alphaproteobacteria</taxon>
        <taxon>Hyphomicrobiales</taxon>
        <taxon>Xanthobacteraceae</taxon>
        <taxon>Ancylobacter</taxon>
    </lineage>
</organism>
<dbReference type="EMBL" id="QFQD01000040">
    <property type="protein sequence ID" value="PZQ81762.1"/>
    <property type="molecule type" value="Genomic_DNA"/>
</dbReference>
<comment type="caution">
    <text evidence="1">The sequence shown here is derived from an EMBL/GenBank/DDBJ whole genome shotgun (WGS) entry which is preliminary data.</text>
</comment>
<evidence type="ECO:0000313" key="1">
    <source>
        <dbReference type="EMBL" id="PZQ81762.1"/>
    </source>
</evidence>
<sequence length="68" mass="7382">MELEDYGAAIARARNPSLAPEDRLKLIRASEAAWKRLEAAHKQLKSGTIVVANDGSAFKADRTCATAR</sequence>
<dbReference type="AlphaFoldDB" id="A0A2W5QXL4"/>
<protein>
    <submittedName>
        <fullName evidence="1">Uncharacterized protein</fullName>
    </submittedName>
</protein>
<reference evidence="1 2" key="1">
    <citation type="submission" date="2017-08" db="EMBL/GenBank/DDBJ databases">
        <title>Infants hospitalized years apart are colonized by the same room-sourced microbial strains.</title>
        <authorList>
            <person name="Brooks B."/>
            <person name="Olm M.R."/>
            <person name="Firek B.A."/>
            <person name="Baker R."/>
            <person name="Thomas B.C."/>
            <person name="Morowitz M.J."/>
            <person name="Banfield J.F."/>
        </authorList>
    </citation>
    <scope>NUCLEOTIDE SEQUENCE [LARGE SCALE GENOMIC DNA]</scope>
    <source>
        <strain evidence="1">S2_005_001_R2_27</strain>
    </source>
</reference>
<dbReference type="Proteomes" id="UP000248887">
    <property type="component" value="Unassembled WGS sequence"/>
</dbReference>
<accession>A0A2W5QXL4</accession>
<proteinExistence type="predicted"/>
<name>A0A2W5QXL4_ANCNO</name>